<dbReference type="Gene3D" id="3.40.1810.10">
    <property type="entry name" value="Transcription factor, MADS-box"/>
    <property type="match status" value="1"/>
</dbReference>
<dbReference type="InterPro" id="IPR033896">
    <property type="entry name" value="MEF2-like_N"/>
</dbReference>
<feature type="region of interest" description="Disordered" evidence="6">
    <location>
        <begin position="649"/>
        <end position="687"/>
    </location>
</feature>
<dbReference type="EMBL" id="LUCM01008463">
    <property type="protein sequence ID" value="KAA0188349.1"/>
    <property type="molecule type" value="Genomic_DNA"/>
</dbReference>
<organism evidence="8 9">
    <name type="scientific">Fasciolopsis buskii</name>
    <dbReference type="NCBI Taxonomy" id="27845"/>
    <lineage>
        <taxon>Eukaryota</taxon>
        <taxon>Metazoa</taxon>
        <taxon>Spiralia</taxon>
        <taxon>Lophotrochozoa</taxon>
        <taxon>Platyhelminthes</taxon>
        <taxon>Trematoda</taxon>
        <taxon>Digenea</taxon>
        <taxon>Plagiorchiida</taxon>
        <taxon>Echinostomata</taxon>
        <taxon>Echinostomatoidea</taxon>
        <taxon>Fasciolidae</taxon>
        <taxon>Fasciolopsis</taxon>
    </lineage>
</organism>
<evidence type="ECO:0000256" key="2">
    <source>
        <dbReference type="ARBA" id="ARBA00023015"/>
    </source>
</evidence>
<dbReference type="SMART" id="SM00432">
    <property type="entry name" value="MADS"/>
    <property type="match status" value="1"/>
</dbReference>
<dbReference type="Proteomes" id="UP000728185">
    <property type="component" value="Unassembled WGS sequence"/>
</dbReference>
<dbReference type="GO" id="GO:0030154">
    <property type="term" value="P:cell differentiation"/>
    <property type="evidence" value="ECO:0007669"/>
    <property type="project" value="TreeGrafter"/>
</dbReference>
<keyword evidence="2" id="KW-0805">Transcription regulation</keyword>
<accession>A0A8E0RQ10</accession>
<evidence type="ECO:0000256" key="5">
    <source>
        <dbReference type="ARBA" id="ARBA00023242"/>
    </source>
</evidence>
<dbReference type="InterPro" id="IPR002100">
    <property type="entry name" value="TF_MADSbox"/>
</dbReference>
<reference evidence="8" key="1">
    <citation type="submission" date="2019-05" db="EMBL/GenBank/DDBJ databases">
        <title>Annotation for the trematode Fasciolopsis buski.</title>
        <authorList>
            <person name="Choi Y.-J."/>
        </authorList>
    </citation>
    <scope>NUCLEOTIDE SEQUENCE</scope>
    <source>
        <strain evidence="8">HT</strain>
        <tissue evidence="8">Whole worm</tissue>
    </source>
</reference>
<dbReference type="FunFam" id="3.40.1810.10:FF:000001">
    <property type="entry name" value="Myocyte-specific enhancer factor 2A homolog"/>
    <property type="match status" value="1"/>
</dbReference>
<dbReference type="PRINTS" id="PR00404">
    <property type="entry name" value="MADSDOMAIN"/>
</dbReference>
<dbReference type="InterPro" id="IPR036879">
    <property type="entry name" value="TF_MADSbox_sf"/>
</dbReference>
<keyword evidence="5" id="KW-0539">Nucleus</keyword>
<dbReference type="CDD" id="cd00265">
    <property type="entry name" value="MADS_MEF2_like"/>
    <property type="match status" value="1"/>
</dbReference>
<evidence type="ECO:0000256" key="6">
    <source>
        <dbReference type="SAM" id="MobiDB-lite"/>
    </source>
</evidence>
<sequence>MGRKKILIKRIDDERNRQVTFTKRKLGLMKKAYELSILCDCEIALIVFTSSQKLFQYASSDMDKILLRYTEFNEPHESKTNRDIVELLNRREHKMSSMSDAGALSDSSDRLFTCSNDPIPGLPNSLVNDTRNQSGGMHSSMTMDFSGSELDLPPISNRLNMNRCDDDPDDNEHLKQLTLQVPGQNNSCRTSPIQSLDRNSPSFFLPSKQQQPIAHANTPPASLLGTSAGVSDTRCRSAQGLIHLSPPVKDVKTMNSLTYCSPDPNTNPMCNPHSMAQSGMNGSIGMLGPVGDRVFGAQNLKRGFGPASNLMSSTTNVVASSGQGPPNVSEFLSLSGTSSSPEQSLVTQPQPLVPSPSQQHSLAATSSAYSSNANSASNNTLLLDSVNSLLMNDPSQSSALPTISLHSDTFGSAPQMLLSQNSPNSSYSESPTARYLNSNTNGSSNNNNSNSGNNNTATNNSSQERVSPLLSRRPTSSFVLRTTMLDNSQTAGRTVSPNPTCRDTDQLGAGPKYLAVPNMVPRMPMVSGMSQIQHQPVGGVGTPTIGDSAPGMLLHPSAHAGMFPTDGTRTDTNTLKKDMMDDNSFGMLLDSQSLAGNYHHPVPLTKKPISTGTGTAVTTVANATFGQFPEERSEPTVGLRELSPVGLISGGGVAGKPPQTTTGPATTNSGKSVSSQSASPTELDGGSDMVYSRPLSHNNIGLRPNANPRTLFSDHHLDRFPLNSGSDRCLSGMIQDTAMHRLGDSNRFGVLDTSNTPLKRLRHT</sequence>
<evidence type="ECO:0000313" key="9">
    <source>
        <dbReference type="Proteomes" id="UP000728185"/>
    </source>
</evidence>
<dbReference type="GO" id="GO:0045944">
    <property type="term" value="P:positive regulation of transcription by RNA polymerase II"/>
    <property type="evidence" value="ECO:0007669"/>
    <property type="project" value="InterPro"/>
</dbReference>
<feature type="compositionally biased region" description="Polar residues" evidence="6">
    <location>
        <begin position="316"/>
        <end position="326"/>
    </location>
</feature>
<dbReference type="PROSITE" id="PS50066">
    <property type="entry name" value="MADS_BOX_2"/>
    <property type="match status" value="1"/>
</dbReference>
<dbReference type="GO" id="GO:0046983">
    <property type="term" value="F:protein dimerization activity"/>
    <property type="evidence" value="ECO:0007669"/>
    <property type="project" value="InterPro"/>
</dbReference>
<feature type="domain" description="MADS-box" evidence="7">
    <location>
        <begin position="1"/>
        <end position="61"/>
    </location>
</feature>
<evidence type="ECO:0000256" key="4">
    <source>
        <dbReference type="ARBA" id="ARBA00023163"/>
    </source>
</evidence>
<dbReference type="GO" id="GO:0005634">
    <property type="term" value="C:nucleus"/>
    <property type="evidence" value="ECO:0007669"/>
    <property type="project" value="UniProtKB-SubCell"/>
</dbReference>
<feature type="compositionally biased region" description="Polar residues" evidence="6">
    <location>
        <begin position="473"/>
        <end position="501"/>
    </location>
</feature>
<gene>
    <name evidence="8" type="ORF">FBUS_05753</name>
</gene>
<evidence type="ECO:0000256" key="1">
    <source>
        <dbReference type="ARBA" id="ARBA00004123"/>
    </source>
</evidence>
<feature type="region of interest" description="Disordered" evidence="6">
    <location>
        <begin position="316"/>
        <end position="374"/>
    </location>
</feature>
<keyword evidence="4" id="KW-0804">Transcription</keyword>
<keyword evidence="3" id="KW-0238">DNA-binding</keyword>
<name>A0A8E0RQ10_9TREM</name>
<dbReference type="SUPFAM" id="SSF55455">
    <property type="entry name" value="SRF-like"/>
    <property type="match status" value="1"/>
</dbReference>
<feature type="region of interest" description="Disordered" evidence="6">
    <location>
        <begin position="414"/>
        <end position="509"/>
    </location>
</feature>
<protein>
    <submittedName>
        <fullName evidence="8">Myocyte-specific enhancer factor 2A</fullName>
    </submittedName>
</protein>
<dbReference type="Pfam" id="PF00319">
    <property type="entry name" value="SRF-TF"/>
    <property type="match status" value="1"/>
</dbReference>
<evidence type="ECO:0000313" key="8">
    <source>
        <dbReference type="EMBL" id="KAA0188349.1"/>
    </source>
</evidence>
<feature type="compositionally biased region" description="Polar residues" evidence="6">
    <location>
        <begin position="658"/>
        <end position="680"/>
    </location>
</feature>
<feature type="compositionally biased region" description="Low complexity" evidence="6">
    <location>
        <begin position="329"/>
        <end position="374"/>
    </location>
</feature>
<dbReference type="PROSITE" id="PS00350">
    <property type="entry name" value="MADS_BOX_1"/>
    <property type="match status" value="1"/>
</dbReference>
<dbReference type="PANTHER" id="PTHR11945">
    <property type="entry name" value="MADS BOX PROTEIN"/>
    <property type="match status" value="1"/>
</dbReference>
<proteinExistence type="predicted"/>
<dbReference type="GO" id="GO:0000981">
    <property type="term" value="F:DNA-binding transcription factor activity, RNA polymerase II-specific"/>
    <property type="evidence" value="ECO:0007669"/>
    <property type="project" value="TreeGrafter"/>
</dbReference>
<dbReference type="PANTHER" id="PTHR11945:SF534">
    <property type="entry name" value="MYOCYTE-SPECIFIC ENHANCER FACTOR 2"/>
    <property type="match status" value="1"/>
</dbReference>
<dbReference type="GO" id="GO:0000978">
    <property type="term" value="F:RNA polymerase II cis-regulatory region sequence-specific DNA binding"/>
    <property type="evidence" value="ECO:0007669"/>
    <property type="project" value="TreeGrafter"/>
</dbReference>
<dbReference type="GO" id="GO:0042826">
    <property type="term" value="F:histone deacetylase binding"/>
    <property type="evidence" value="ECO:0007669"/>
    <property type="project" value="TreeGrafter"/>
</dbReference>
<dbReference type="OrthoDB" id="1898716at2759"/>
<evidence type="ECO:0000256" key="3">
    <source>
        <dbReference type="ARBA" id="ARBA00023125"/>
    </source>
</evidence>
<comment type="caution">
    <text evidence="8">The sequence shown here is derived from an EMBL/GenBank/DDBJ whole genome shotgun (WGS) entry which is preliminary data.</text>
</comment>
<dbReference type="AlphaFoldDB" id="A0A8E0RQ10"/>
<keyword evidence="9" id="KW-1185">Reference proteome</keyword>
<evidence type="ECO:0000259" key="7">
    <source>
        <dbReference type="PROSITE" id="PS50066"/>
    </source>
</evidence>
<feature type="compositionally biased region" description="Low complexity" evidence="6">
    <location>
        <begin position="419"/>
        <end position="462"/>
    </location>
</feature>
<comment type="subcellular location">
    <subcellularLocation>
        <location evidence="1">Nucleus</location>
    </subcellularLocation>
</comment>